<keyword evidence="2" id="KW-1185">Reference proteome</keyword>
<dbReference type="Proteomes" id="UP000315783">
    <property type="component" value="Unassembled WGS sequence"/>
</dbReference>
<dbReference type="EMBL" id="SPUK01000003">
    <property type="protein sequence ID" value="TQV98665.1"/>
    <property type="molecule type" value="Genomic_DNA"/>
</dbReference>
<name>A0A545VAB4_9HYPO</name>
<proteinExistence type="predicted"/>
<sequence>MFMDGKKTNDGLKRWRMDGWTDTVSTRVEEMRRKEYFCRCSRTNPFLFYHFTSFSLCTTKESLYIRWHSCSAKQAAIEKNRSCQGQRLPNSRIDKKKTMLPFNSAPLQALVQCLLAQQHL</sequence>
<dbReference type="AlphaFoldDB" id="A0A545VAB4"/>
<reference evidence="1 2" key="1">
    <citation type="journal article" date="2019" name="Appl. Microbiol. Biotechnol.">
        <title>Genome sequence of Isaria javanica and comparative genome analysis insights into family S53 peptidase evolution in fungal entomopathogens.</title>
        <authorList>
            <person name="Lin R."/>
            <person name="Zhang X."/>
            <person name="Xin B."/>
            <person name="Zou M."/>
            <person name="Gao Y."/>
            <person name="Qin F."/>
            <person name="Hu Q."/>
            <person name="Xie B."/>
            <person name="Cheng X."/>
        </authorList>
    </citation>
    <scope>NUCLEOTIDE SEQUENCE [LARGE SCALE GENOMIC DNA]</scope>
    <source>
        <strain evidence="1 2">IJ1G</strain>
    </source>
</reference>
<protein>
    <submittedName>
        <fullName evidence="1">Uncharacterized protein</fullName>
    </submittedName>
</protein>
<gene>
    <name evidence="1" type="ORF">IF1G_02745</name>
</gene>
<comment type="caution">
    <text evidence="1">The sequence shown here is derived from an EMBL/GenBank/DDBJ whole genome shotgun (WGS) entry which is preliminary data.</text>
</comment>
<evidence type="ECO:0000313" key="2">
    <source>
        <dbReference type="Proteomes" id="UP000315783"/>
    </source>
</evidence>
<organism evidence="1 2">
    <name type="scientific">Cordyceps javanica</name>
    <dbReference type="NCBI Taxonomy" id="43265"/>
    <lineage>
        <taxon>Eukaryota</taxon>
        <taxon>Fungi</taxon>
        <taxon>Dikarya</taxon>
        <taxon>Ascomycota</taxon>
        <taxon>Pezizomycotina</taxon>
        <taxon>Sordariomycetes</taxon>
        <taxon>Hypocreomycetidae</taxon>
        <taxon>Hypocreales</taxon>
        <taxon>Cordycipitaceae</taxon>
        <taxon>Cordyceps</taxon>
    </lineage>
</organism>
<evidence type="ECO:0000313" key="1">
    <source>
        <dbReference type="EMBL" id="TQV98665.1"/>
    </source>
</evidence>
<accession>A0A545VAB4</accession>